<keyword evidence="1" id="KW-0472">Membrane</keyword>
<evidence type="ECO:0000256" key="1">
    <source>
        <dbReference type="SAM" id="Phobius"/>
    </source>
</evidence>
<keyword evidence="3" id="KW-1185">Reference proteome</keyword>
<proteinExistence type="predicted"/>
<gene>
    <name evidence="2" type="ORF">SAMN05421748_110280</name>
</gene>
<organism evidence="2 3">
    <name type="scientific">Paractinoplanes atraurantiacus</name>
    <dbReference type="NCBI Taxonomy" id="1036182"/>
    <lineage>
        <taxon>Bacteria</taxon>
        <taxon>Bacillati</taxon>
        <taxon>Actinomycetota</taxon>
        <taxon>Actinomycetes</taxon>
        <taxon>Micromonosporales</taxon>
        <taxon>Micromonosporaceae</taxon>
        <taxon>Paractinoplanes</taxon>
    </lineage>
</organism>
<dbReference type="Proteomes" id="UP000219612">
    <property type="component" value="Unassembled WGS sequence"/>
</dbReference>
<keyword evidence="1" id="KW-1133">Transmembrane helix</keyword>
<accession>A0A285IQJ3</accession>
<feature type="transmembrane region" description="Helical" evidence="1">
    <location>
        <begin position="20"/>
        <end position="38"/>
    </location>
</feature>
<reference evidence="3" key="1">
    <citation type="submission" date="2017-09" db="EMBL/GenBank/DDBJ databases">
        <authorList>
            <person name="Varghese N."/>
            <person name="Submissions S."/>
        </authorList>
    </citation>
    <scope>NUCLEOTIDE SEQUENCE [LARGE SCALE GENOMIC DNA]</scope>
    <source>
        <strain evidence="3">CGMCC 4.6857</strain>
    </source>
</reference>
<dbReference type="EMBL" id="OBDY01000010">
    <property type="protein sequence ID" value="SNY50279.1"/>
    <property type="molecule type" value="Genomic_DNA"/>
</dbReference>
<name>A0A285IQJ3_9ACTN</name>
<dbReference type="AlphaFoldDB" id="A0A285IQJ3"/>
<evidence type="ECO:0000313" key="3">
    <source>
        <dbReference type="Proteomes" id="UP000219612"/>
    </source>
</evidence>
<evidence type="ECO:0000313" key="2">
    <source>
        <dbReference type="EMBL" id="SNY50279.1"/>
    </source>
</evidence>
<dbReference type="RefSeq" id="WP_179855313.1">
    <property type="nucleotide sequence ID" value="NZ_OBDY01000010.1"/>
</dbReference>
<keyword evidence="1" id="KW-0812">Transmembrane</keyword>
<sequence>MRTQFMDVVREAMGSWPATFRLCLILVVAATITMYYYLMGVPDLPGLMR</sequence>
<protein>
    <submittedName>
        <fullName evidence="2">Uncharacterized protein</fullName>
    </submittedName>
</protein>